<dbReference type="NCBIfam" id="TIGR00202">
    <property type="entry name" value="csrA"/>
    <property type="match status" value="1"/>
</dbReference>
<comment type="subunit">
    <text evidence="5">Homodimer; the beta-strands of each monomer intercalate to form a hydrophobic core, while the alpha-helices form wings that extend away from the core.</text>
</comment>
<dbReference type="FunFam" id="2.60.40.4380:FF:000001">
    <property type="entry name" value="Translational regulator CsrA"/>
    <property type="match status" value="1"/>
</dbReference>
<dbReference type="SUPFAM" id="SSF117130">
    <property type="entry name" value="CsrA-like"/>
    <property type="match status" value="1"/>
</dbReference>
<dbReference type="Gene3D" id="2.60.40.4380">
    <property type="entry name" value="Translational regulator CsrA"/>
    <property type="match status" value="1"/>
</dbReference>
<dbReference type="AlphaFoldDB" id="A0YCA9"/>
<dbReference type="GO" id="GO:0048027">
    <property type="term" value="F:mRNA 5'-UTR binding"/>
    <property type="evidence" value="ECO:0007669"/>
    <property type="project" value="UniProtKB-UniRule"/>
</dbReference>
<dbReference type="Pfam" id="PF02599">
    <property type="entry name" value="CsrA"/>
    <property type="match status" value="1"/>
</dbReference>
<name>A0YCA9_9GAMM</name>
<comment type="similarity">
    <text evidence="5">Belongs to the CsrA/RsmA family.</text>
</comment>
<evidence type="ECO:0000313" key="7">
    <source>
        <dbReference type="Proteomes" id="UP000004931"/>
    </source>
</evidence>
<reference evidence="6 7" key="1">
    <citation type="journal article" date="2010" name="J. Bacteriol.">
        <title>Genome sequence of the oligotrophic marine Gammaproteobacterium HTCC2143, isolated from the Oregon Coast.</title>
        <authorList>
            <person name="Oh H.M."/>
            <person name="Kang I."/>
            <person name="Ferriera S."/>
            <person name="Giovannoni S.J."/>
            <person name="Cho J.C."/>
        </authorList>
    </citation>
    <scope>NUCLEOTIDE SEQUENCE [LARGE SCALE GENOMIC DNA]</scope>
    <source>
        <strain evidence="6 7">HTCC2143</strain>
    </source>
</reference>
<comment type="function">
    <text evidence="5">A key translational regulator that binds mRNA to regulate translation initiation and/or mRNA stability. Mediates global changes in gene expression, shifting from rapid growth to stress survival by linking envelope stress, the stringent response and the catabolite repression systems. Usually binds in the 5'-UTR; binding at or near the Shine-Dalgarno sequence prevents ribosome-binding, repressing translation, binding elsewhere in the 5'-UTR can activate translation and/or stabilize the mRNA. Its function is antagonized by small RNA(s).</text>
</comment>
<protein>
    <recommendedName>
        <fullName evidence="5">Translational regulator CsrA</fullName>
    </recommendedName>
    <alternativeName>
        <fullName evidence="5">Carbon storage regulator</fullName>
    </alternativeName>
</protein>
<sequence>MLILTRRVGENLIIGDDVTISVLGIKGNQVRIGIDAPKNVQVHREEIYDRIQAEKSAGDQLSNEVNGNVADN</sequence>
<dbReference type="eggNOG" id="COG1551">
    <property type="taxonomic scope" value="Bacteria"/>
</dbReference>
<keyword evidence="2 5" id="KW-0810">Translation regulation</keyword>
<keyword evidence="5" id="KW-0678">Repressor</keyword>
<keyword evidence="1 5" id="KW-0963">Cytoplasm</keyword>
<evidence type="ECO:0000256" key="5">
    <source>
        <dbReference type="HAMAP-Rule" id="MF_00167"/>
    </source>
</evidence>
<dbReference type="GO" id="GO:0045947">
    <property type="term" value="P:negative regulation of translational initiation"/>
    <property type="evidence" value="ECO:0007669"/>
    <property type="project" value="UniProtKB-UniRule"/>
</dbReference>
<gene>
    <name evidence="5" type="primary">csrA</name>
    <name evidence="6" type="ORF">GP2143_07759</name>
</gene>
<dbReference type="GO" id="GO:0006109">
    <property type="term" value="P:regulation of carbohydrate metabolic process"/>
    <property type="evidence" value="ECO:0007669"/>
    <property type="project" value="UniProtKB-UniRule"/>
</dbReference>
<dbReference type="InterPro" id="IPR036107">
    <property type="entry name" value="CsrA_sf"/>
</dbReference>
<dbReference type="GO" id="GO:0045948">
    <property type="term" value="P:positive regulation of translational initiation"/>
    <property type="evidence" value="ECO:0007669"/>
    <property type="project" value="UniProtKB-UniRule"/>
</dbReference>
<keyword evidence="7" id="KW-1185">Reference proteome</keyword>
<accession>A0YCA9</accession>
<dbReference type="OrthoDB" id="9809061at2"/>
<organism evidence="6 7">
    <name type="scientific">marine gamma proteobacterium HTCC2143</name>
    <dbReference type="NCBI Taxonomy" id="247633"/>
    <lineage>
        <taxon>Bacteria</taxon>
        <taxon>Pseudomonadati</taxon>
        <taxon>Pseudomonadota</taxon>
        <taxon>Gammaproteobacteria</taxon>
        <taxon>Cellvibrionales</taxon>
        <taxon>Spongiibacteraceae</taxon>
        <taxon>BD1-7 clade</taxon>
    </lineage>
</organism>
<evidence type="ECO:0000256" key="1">
    <source>
        <dbReference type="ARBA" id="ARBA00022490"/>
    </source>
</evidence>
<dbReference type="InterPro" id="IPR003751">
    <property type="entry name" value="CsrA"/>
</dbReference>
<dbReference type="HAMAP" id="MF_00167">
    <property type="entry name" value="CsrA"/>
    <property type="match status" value="1"/>
</dbReference>
<proteinExistence type="inferred from homology"/>
<comment type="caution">
    <text evidence="6">The sequence shown here is derived from an EMBL/GenBank/DDBJ whole genome shotgun (WGS) entry which is preliminary data.</text>
</comment>
<dbReference type="NCBIfam" id="NF002469">
    <property type="entry name" value="PRK01712.1"/>
    <property type="match status" value="1"/>
</dbReference>
<evidence type="ECO:0000256" key="2">
    <source>
        <dbReference type="ARBA" id="ARBA00022845"/>
    </source>
</evidence>
<evidence type="ECO:0000256" key="4">
    <source>
        <dbReference type="ARBA" id="ARBA00023159"/>
    </source>
</evidence>
<dbReference type="Proteomes" id="UP000004931">
    <property type="component" value="Unassembled WGS sequence"/>
</dbReference>
<dbReference type="STRING" id="247633.GP2143_07759"/>
<dbReference type="GO" id="GO:0005829">
    <property type="term" value="C:cytosol"/>
    <property type="evidence" value="ECO:0007669"/>
    <property type="project" value="TreeGrafter"/>
</dbReference>
<comment type="subcellular location">
    <subcellularLocation>
        <location evidence="5">Cytoplasm</location>
    </subcellularLocation>
</comment>
<dbReference type="PANTHER" id="PTHR34984:SF1">
    <property type="entry name" value="CARBON STORAGE REGULATOR"/>
    <property type="match status" value="1"/>
</dbReference>
<keyword evidence="4 5" id="KW-0010">Activator</keyword>
<evidence type="ECO:0000313" key="6">
    <source>
        <dbReference type="EMBL" id="EAW31428.1"/>
    </source>
</evidence>
<dbReference type="GO" id="GO:0006402">
    <property type="term" value="P:mRNA catabolic process"/>
    <property type="evidence" value="ECO:0007669"/>
    <property type="project" value="InterPro"/>
</dbReference>
<keyword evidence="3 5" id="KW-0694">RNA-binding</keyword>
<evidence type="ECO:0000256" key="3">
    <source>
        <dbReference type="ARBA" id="ARBA00022884"/>
    </source>
</evidence>
<dbReference type="EMBL" id="AAVT01000003">
    <property type="protein sequence ID" value="EAW31428.1"/>
    <property type="molecule type" value="Genomic_DNA"/>
</dbReference>
<dbReference type="PANTHER" id="PTHR34984">
    <property type="entry name" value="CARBON STORAGE REGULATOR"/>
    <property type="match status" value="1"/>
</dbReference>